<feature type="coiled-coil region" evidence="2">
    <location>
        <begin position="291"/>
        <end position="325"/>
    </location>
</feature>
<protein>
    <recommendedName>
        <fullName evidence="6">Tetratricopeptide repeat protein</fullName>
    </recommendedName>
</protein>
<evidence type="ECO:0000256" key="3">
    <source>
        <dbReference type="SAM" id="MobiDB-lite"/>
    </source>
</evidence>
<evidence type="ECO:0008006" key="6">
    <source>
        <dbReference type="Google" id="ProtNLM"/>
    </source>
</evidence>
<gene>
    <name evidence="4" type="ORF">KUTeg_021776</name>
</gene>
<dbReference type="Proteomes" id="UP001217089">
    <property type="component" value="Unassembled WGS sequence"/>
</dbReference>
<dbReference type="PANTHER" id="PTHR45153:SF1">
    <property type="entry name" value="TETRATRICOPEPTIDE REPEAT PROTEIN 16"/>
    <property type="match status" value="1"/>
</dbReference>
<dbReference type="Gene3D" id="1.25.40.10">
    <property type="entry name" value="Tetratricopeptide repeat domain"/>
    <property type="match status" value="4"/>
</dbReference>
<evidence type="ECO:0000313" key="5">
    <source>
        <dbReference type="Proteomes" id="UP001217089"/>
    </source>
</evidence>
<evidence type="ECO:0000313" key="4">
    <source>
        <dbReference type="EMBL" id="KAJ8300257.1"/>
    </source>
</evidence>
<comment type="caution">
    <text evidence="4">The sequence shown here is derived from an EMBL/GenBank/DDBJ whole genome shotgun (WGS) entry which is preliminary data.</text>
</comment>
<feature type="compositionally biased region" description="Basic and acidic residues" evidence="3">
    <location>
        <begin position="100"/>
        <end position="110"/>
    </location>
</feature>
<feature type="repeat" description="TPR" evidence="1">
    <location>
        <begin position="217"/>
        <end position="250"/>
    </location>
</feature>
<keyword evidence="2" id="KW-0175">Coiled coil</keyword>
<evidence type="ECO:0000256" key="1">
    <source>
        <dbReference type="PROSITE-ProRule" id="PRU00339"/>
    </source>
</evidence>
<dbReference type="Pfam" id="PF13414">
    <property type="entry name" value="TPR_11"/>
    <property type="match status" value="1"/>
</dbReference>
<accession>A0ABQ9E8Q4</accession>
<sequence>MEPDLSRESTNVEASPTVPNEREVTMTSTEDGDAVFDIELSEFKTDKKLVNVHQFYPKLEHSFTKSSTKFAEEQDKRVEDAMKEIVDETTNLTFTTEREYTEGKELKTDDSMLMIKDAPDEAGGDNKPDDNNSAEPQSQMSGLFSTAVTMECKEQKDYQGTILKINKAMGLRPDDPIYFMERAEAYIQLCDFQSAILNYKKACLLDPDNDAYYSRLGFLYYFQGQTLFDQRLYPEALESFSRAAEMKPHNVGYHIRRLESESNNPDLYIMRARLHEMFRNTTLSYYDIKDALALNEDHTEAKVMMEKLKEQAQDNKRQAQQLNLTGKHREGLQKISVAIETDPSVPEFHVIRGCLHRKLGDFNSAIDDFLLALDKCDHDEESSVYVDSQRQLLLTYNDFAVECFSKGYYEEAIILLNKAIKGEKREKGLYVNRGVIQNEYGVTAYQDKNYSEAEKKFTLAIQSNPKVGQYYISRSRSRYMMEVSKTETEISAVDEKLWKPGGCFPDLKACMKEYEFNVKLVAEKNQVKEELKGALHDRKTLKYAGARVGPMPPPMEKPHYGGLKFQRERRIKSPTLLGKKQSYNWKKFSMGIGLADSSDG</sequence>
<feature type="region of interest" description="Disordered" evidence="3">
    <location>
        <begin position="1"/>
        <end position="30"/>
    </location>
</feature>
<proteinExistence type="predicted"/>
<name>A0ABQ9E8Q4_TEGGR</name>
<evidence type="ECO:0000256" key="2">
    <source>
        <dbReference type="SAM" id="Coils"/>
    </source>
</evidence>
<dbReference type="InterPro" id="IPR011990">
    <property type="entry name" value="TPR-like_helical_dom_sf"/>
</dbReference>
<keyword evidence="5" id="KW-1185">Reference proteome</keyword>
<reference evidence="4 5" key="1">
    <citation type="submission" date="2022-12" db="EMBL/GenBank/DDBJ databases">
        <title>Chromosome-level genome of Tegillarca granosa.</title>
        <authorList>
            <person name="Kim J."/>
        </authorList>
    </citation>
    <scope>NUCLEOTIDE SEQUENCE [LARGE SCALE GENOMIC DNA]</scope>
    <source>
        <strain evidence="4">Teg-2019</strain>
        <tissue evidence="4">Adductor muscle</tissue>
    </source>
</reference>
<dbReference type="PROSITE" id="PS50005">
    <property type="entry name" value="TPR"/>
    <property type="match status" value="2"/>
</dbReference>
<dbReference type="SMART" id="SM00028">
    <property type="entry name" value="TPR"/>
    <property type="match status" value="6"/>
</dbReference>
<dbReference type="PANTHER" id="PTHR45153">
    <property type="entry name" value="TETRATRICOPEPTIDE REPEAT PROTEIN 16"/>
    <property type="match status" value="1"/>
</dbReference>
<feature type="region of interest" description="Disordered" evidence="3">
    <location>
        <begin position="100"/>
        <end position="139"/>
    </location>
</feature>
<feature type="repeat" description="TPR" evidence="1">
    <location>
        <begin position="176"/>
        <end position="209"/>
    </location>
</feature>
<dbReference type="EMBL" id="JARBDR010000919">
    <property type="protein sequence ID" value="KAJ8300257.1"/>
    <property type="molecule type" value="Genomic_DNA"/>
</dbReference>
<dbReference type="InterPro" id="IPR019734">
    <property type="entry name" value="TPR_rpt"/>
</dbReference>
<feature type="compositionally biased region" description="Polar residues" evidence="3">
    <location>
        <begin position="8"/>
        <end position="18"/>
    </location>
</feature>
<dbReference type="SUPFAM" id="SSF48452">
    <property type="entry name" value="TPR-like"/>
    <property type="match status" value="2"/>
</dbReference>
<organism evidence="4 5">
    <name type="scientific">Tegillarca granosa</name>
    <name type="common">Malaysian cockle</name>
    <name type="synonym">Anadara granosa</name>
    <dbReference type="NCBI Taxonomy" id="220873"/>
    <lineage>
        <taxon>Eukaryota</taxon>
        <taxon>Metazoa</taxon>
        <taxon>Spiralia</taxon>
        <taxon>Lophotrochozoa</taxon>
        <taxon>Mollusca</taxon>
        <taxon>Bivalvia</taxon>
        <taxon>Autobranchia</taxon>
        <taxon>Pteriomorphia</taxon>
        <taxon>Arcoida</taxon>
        <taxon>Arcoidea</taxon>
        <taxon>Arcidae</taxon>
        <taxon>Tegillarca</taxon>
    </lineage>
</organism>
<keyword evidence="1" id="KW-0802">TPR repeat</keyword>